<accession>A0A0F8BY28</accession>
<dbReference type="Proteomes" id="UP000034841">
    <property type="component" value="Unassembled WGS sequence"/>
</dbReference>
<protein>
    <submittedName>
        <fullName evidence="2">Uncharacterized protein</fullName>
    </submittedName>
</protein>
<feature type="region of interest" description="Disordered" evidence="1">
    <location>
        <begin position="1"/>
        <end position="29"/>
    </location>
</feature>
<gene>
    <name evidence="2" type="ORF">CFO_g180</name>
</gene>
<dbReference type="AlphaFoldDB" id="A0A0F8BY28"/>
<dbReference type="EMBL" id="LBBL01000007">
    <property type="protein sequence ID" value="KKF97433.1"/>
    <property type="molecule type" value="Genomic_DNA"/>
</dbReference>
<reference evidence="2 3" key="1">
    <citation type="submission" date="2015-04" db="EMBL/GenBank/DDBJ databases">
        <title>Genome sequence of Ceratocystis platani, a major pathogen of plane trees.</title>
        <authorList>
            <person name="Belbahri L."/>
        </authorList>
    </citation>
    <scope>NUCLEOTIDE SEQUENCE [LARGE SCALE GENOMIC DNA]</scope>
    <source>
        <strain evidence="2 3">CFO</strain>
    </source>
</reference>
<evidence type="ECO:0000313" key="3">
    <source>
        <dbReference type="Proteomes" id="UP000034841"/>
    </source>
</evidence>
<evidence type="ECO:0000313" key="2">
    <source>
        <dbReference type="EMBL" id="KKF97433.1"/>
    </source>
</evidence>
<proteinExistence type="predicted"/>
<organism evidence="2 3">
    <name type="scientific">Ceratocystis fimbriata f. sp. platani</name>
    <dbReference type="NCBI Taxonomy" id="88771"/>
    <lineage>
        <taxon>Eukaryota</taxon>
        <taxon>Fungi</taxon>
        <taxon>Dikarya</taxon>
        <taxon>Ascomycota</taxon>
        <taxon>Pezizomycotina</taxon>
        <taxon>Sordariomycetes</taxon>
        <taxon>Hypocreomycetidae</taxon>
        <taxon>Microascales</taxon>
        <taxon>Ceratocystidaceae</taxon>
        <taxon>Ceratocystis</taxon>
    </lineage>
</organism>
<sequence length="97" mass="10807">MTDYAVSVSVSGKSRMTKRDYDGDEQGNPSDFLIGCGQRDDALVAVMTMKCFESMTVSETENRNEIEIESANALRKWIYHVLSLGDGISATRHEQVI</sequence>
<name>A0A0F8BY28_CERFI</name>
<evidence type="ECO:0000256" key="1">
    <source>
        <dbReference type="SAM" id="MobiDB-lite"/>
    </source>
</evidence>
<keyword evidence="3" id="KW-1185">Reference proteome</keyword>
<comment type="caution">
    <text evidence="2">The sequence shown here is derived from an EMBL/GenBank/DDBJ whole genome shotgun (WGS) entry which is preliminary data.</text>
</comment>